<reference evidence="2 3" key="1">
    <citation type="journal article" date="2021" name="Elife">
        <title>Chloroplast acquisition without the gene transfer in kleptoplastic sea slugs, Plakobranchus ocellatus.</title>
        <authorList>
            <person name="Maeda T."/>
            <person name="Takahashi S."/>
            <person name="Yoshida T."/>
            <person name="Shimamura S."/>
            <person name="Takaki Y."/>
            <person name="Nagai Y."/>
            <person name="Toyoda A."/>
            <person name="Suzuki Y."/>
            <person name="Arimoto A."/>
            <person name="Ishii H."/>
            <person name="Satoh N."/>
            <person name="Nishiyama T."/>
            <person name="Hasebe M."/>
            <person name="Maruyama T."/>
            <person name="Minagawa J."/>
            <person name="Obokata J."/>
            <person name="Shigenobu S."/>
        </authorList>
    </citation>
    <scope>NUCLEOTIDE SEQUENCE [LARGE SCALE GENOMIC DNA]</scope>
</reference>
<comment type="caution">
    <text evidence="2">The sequence shown here is derived from an EMBL/GenBank/DDBJ whole genome shotgun (WGS) entry which is preliminary data.</text>
</comment>
<proteinExistence type="predicted"/>
<feature type="compositionally biased region" description="Polar residues" evidence="1">
    <location>
        <begin position="31"/>
        <end position="42"/>
    </location>
</feature>
<accession>A0AAV3XVT3</accession>
<protein>
    <submittedName>
        <fullName evidence="2">Uncharacterized protein</fullName>
    </submittedName>
</protein>
<dbReference type="AlphaFoldDB" id="A0AAV3XVT3"/>
<evidence type="ECO:0000313" key="2">
    <source>
        <dbReference type="EMBL" id="GFN73956.1"/>
    </source>
</evidence>
<dbReference type="Proteomes" id="UP000735302">
    <property type="component" value="Unassembled WGS sequence"/>
</dbReference>
<dbReference type="EMBL" id="BLXT01000055">
    <property type="protein sequence ID" value="GFN73956.1"/>
    <property type="molecule type" value="Genomic_DNA"/>
</dbReference>
<name>A0AAV3XVT3_9GAST</name>
<sequence>MGTSRQSGLRTKVTRPRKGGKMAEYRGLSLEAQSAVSRPSSRGSGGQIPEPYQLPGVPEGPVAAVQSGSCLSRAYQIIQSPVRRCKYAYR</sequence>
<keyword evidence="3" id="KW-1185">Reference proteome</keyword>
<evidence type="ECO:0000313" key="3">
    <source>
        <dbReference type="Proteomes" id="UP000735302"/>
    </source>
</evidence>
<gene>
    <name evidence="2" type="ORF">PoB_000046200</name>
</gene>
<feature type="region of interest" description="Disordered" evidence="1">
    <location>
        <begin position="1"/>
        <end position="55"/>
    </location>
</feature>
<evidence type="ECO:0000256" key="1">
    <source>
        <dbReference type="SAM" id="MobiDB-lite"/>
    </source>
</evidence>
<organism evidence="2 3">
    <name type="scientific">Plakobranchus ocellatus</name>
    <dbReference type="NCBI Taxonomy" id="259542"/>
    <lineage>
        <taxon>Eukaryota</taxon>
        <taxon>Metazoa</taxon>
        <taxon>Spiralia</taxon>
        <taxon>Lophotrochozoa</taxon>
        <taxon>Mollusca</taxon>
        <taxon>Gastropoda</taxon>
        <taxon>Heterobranchia</taxon>
        <taxon>Euthyneura</taxon>
        <taxon>Panpulmonata</taxon>
        <taxon>Sacoglossa</taxon>
        <taxon>Placobranchoidea</taxon>
        <taxon>Plakobranchidae</taxon>
        <taxon>Plakobranchus</taxon>
    </lineage>
</organism>